<protein>
    <recommendedName>
        <fullName evidence="6">DNA adenine methylase</fullName>
    </recommendedName>
</protein>
<keyword evidence="2" id="KW-0808">Transferase</keyword>
<dbReference type="Proteomes" id="UP000004846">
    <property type="component" value="Unassembled WGS sequence"/>
</dbReference>
<proteinExistence type="predicted"/>
<dbReference type="GO" id="GO:0009307">
    <property type="term" value="P:DNA restriction-modification system"/>
    <property type="evidence" value="ECO:0007669"/>
    <property type="project" value="InterPro"/>
</dbReference>
<dbReference type="RefSeq" id="WP_002402534.1">
    <property type="nucleotide sequence ID" value="NZ_GL454483.1"/>
</dbReference>
<dbReference type="Gene3D" id="3.40.50.150">
    <property type="entry name" value="Vaccinia Virus protein VP39"/>
    <property type="match status" value="1"/>
</dbReference>
<reference evidence="4 5" key="1">
    <citation type="submission" date="2010-07" db="EMBL/GenBank/DDBJ databases">
        <authorList>
            <person name="Sid Ahmed O."/>
        </authorList>
    </citation>
    <scope>NUCLEOTIDE SEQUENCE [LARGE SCALE GENOMIC DNA]</scope>
    <source>
        <strain evidence="4 5">TX4248</strain>
    </source>
</reference>
<evidence type="ECO:0000256" key="1">
    <source>
        <dbReference type="ARBA" id="ARBA00022603"/>
    </source>
</evidence>
<accession>A0A125W2U7</accession>
<evidence type="ECO:0008006" key="6">
    <source>
        <dbReference type="Google" id="ProtNLM"/>
    </source>
</evidence>
<dbReference type="GO" id="GO:0009007">
    <property type="term" value="F:site-specific DNA-methyltransferase (adenine-specific) activity"/>
    <property type="evidence" value="ECO:0007669"/>
    <property type="project" value="UniProtKB-EC"/>
</dbReference>
<dbReference type="AlphaFoldDB" id="A0A125W2U7"/>
<evidence type="ECO:0000256" key="2">
    <source>
        <dbReference type="ARBA" id="ARBA00022679"/>
    </source>
</evidence>
<sequence>MAENKNLRPLLKYPGGKERELNHINDALPSIINNYYEPFLGGGVWT</sequence>
<dbReference type="HOGENOM" id="CLU_212223_0_0_9"/>
<name>A0A125W2U7_ENTFL</name>
<keyword evidence="1" id="KW-0489">Methyltransferase</keyword>
<dbReference type="EMBL" id="AEBR01000098">
    <property type="protein sequence ID" value="EFM81699.1"/>
    <property type="molecule type" value="Genomic_DNA"/>
</dbReference>
<dbReference type="GO" id="GO:0032259">
    <property type="term" value="P:methylation"/>
    <property type="evidence" value="ECO:0007669"/>
    <property type="project" value="UniProtKB-KW"/>
</dbReference>
<dbReference type="SUPFAM" id="SSF53335">
    <property type="entry name" value="S-adenosyl-L-methionine-dependent methyltransferases"/>
    <property type="match status" value="1"/>
</dbReference>
<evidence type="ECO:0000313" key="5">
    <source>
        <dbReference type="Proteomes" id="UP000004846"/>
    </source>
</evidence>
<comment type="caution">
    <text evidence="4">The sequence shown here is derived from an EMBL/GenBank/DDBJ whole genome shotgun (WGS) entry which is preliminary data.</text>
</comment>
<evidence type="ECO:0000313" key="4">
    <source>
        <dbReference type="EMBL" id="EFM81699.1"/>
    </source>
</evidence>
<gene>
    <name evidence="4" type="ORF">HMPREF9498_02696</name>
</gene>
<dbReference type="Pfam" id="PF02086">
    <property type="entry name" value="MethyltransfD12"/>
    <property type="match status" value="1"/>
</dbReference>
<keyword evidence="3" id="KW-0949">S-adenosyl-L-methionine</keyword>
<organism evidence="4 5">
    <name type="scientific">Enterococcus faecalis TX4248</name>
    <dbReference type="NCBI Taxonomy" id="749495"/>
    <lineage>
        <taxon>Bacteria</taxon>
        <taxon>Bacillati</taxon>
        <taxon>Bacillota</taxon>
        <taxon>Bacilli</taxon>
        <taxon>Lactobacillales</taxon>
        <taxon>Enterococcaceae</taxon>
        <taxon>Enterococcus</taxon>
    </lineage>
</organism>
<dbReference type="InterPro" id="IPR012327">
    <property type="entry name" value="MeTrfase_D12"/>
</dbReference>
<evidence type="ECO:0000256" key="3">
    <source>
        <dbReference type="ARBA" id="ARBA00022691"/>
    </source>
</evidence>
<dbReference type="InterPro" id="IPR029063">
    <property type="entry name" value="SAM-dependent_MTases_sf"/>
</dbReference>